<dbReference type="SUPFAM" id="SSF56801">
    <property type="entry name" value="Acetyl-CoA synthetase-like"/>
    <property type="match status" value="1"/>
</dbReference>
<accession>A0AAE0WQI2</accession>
<comment type="caution">
    <text evidence="3">The sequence shown here is derived from an EMBL/GenBank/DDBJ whole genome shotgun (WGS) entry which is preliminary data.</text>
</comment>
<name>A0AAE0WQI2_9PEZI</name>
<dbReference type="CDD" id="cd05911">
    <property type="entry name" value="Firefly_Luc_like"/>
    <property type="match status" value="1"/>
</dbReference>
<protein>
    <submittedName>
        <fullName evidence="3">Uncharacterized protein</fullName>
    </submittedName>
</protein>
<proteinExistence type="predicted"/>
<dbReference type="Proteomes" id="UP001274830">
    <property type="component" value="Unassembled WGS sequence"/>
</dbReference>
<reference evidence="3" key="1">
    <citation type="submission" date="2023-07" db="EMBL/GenBank/DDBJ databases">
        <title>Black Yeasts Isolated from many extreme environments.</title>
        <authorList>
            <person name="Coleine C."/>
            <person name="Stajich J.E."/>
            <person name="Selbmann L."/>
        </authorList>
    </citation>
    <scope>NUCLEOTIDE SEQUENCE</scope>
    <source>
        <strain evidence="3">CCFEE 5485</strain>
    </source>
</reference>
<evidence type="ECO:0000259" key="2">
    <source>
        <dbReference type="Pfam" id="PF13193"/>
    </source>
</evidence>
<dbReference type="GO" id="GO:0016405">
    <property type="term" value="F:CoA-ligase activity"/>
    <property type="evidence" value="ECO:0007669"/>
    <property type="project" value="TreeGrafter"/>
</dbReference>
<dbReference type="PANTHER" id="PTHR24096">
    <property type="entry name" value="LONG-CHAIN-FATTY-ACID--COA LIGASE"/>
    <property type="match status" value="1"/>
</dbReference>
<dbReference type="Pfam" id="PF00501">
    <property type="entry name" value="AMP-binding"/>
    <property type="match status" value="1"/>
</dbReference>
<dbReference type="InterPro" id="IPR025110">
    <property type="entry name" value="AMP-bd_C"/>
</dbReference>
<dbReference type="Gene3D" id="3.30.300.30">
    <property type="match status" value="1"/>
</dbReference>
<keyword evidence="4" id="KW-1185">Reference proteome</keyword>
<dbReference type="Pfam" id="PF13193">
    <property type="entry name" value="AMP-binding_C"/>
    <property type="match status" value="1"/>
</dbReference>
<dbReference type="AlphaFoldDB" id="A0AAE0WQI2"/>
<feature type="domain" description="AMP-dependent synthetase/ligase" evidence="1">
    <location>
        <begin position="29"/>
        <end position="395"/>
    </location>
</feature>
<evidence type="ECO:0000313" key="4">
    <source>
        <dbReference type="Proteomes" id="UP001274830"/>
    </source>
</evidence>
<dbReference type="EMBL" id="JAUTXT010000011">
    <property type="protein sequence ID" value="KAK3676144.1"/>
    <property type="molecule type" value="Genomic_DNA"/>
</dbReference>
<evidence type="ECO:0000313" key="3">
    <source>
        <dbReference type="EMBL" id="KAK3676144.1"/>
    </source>
</evidence>
<dbReference type="InterPro" id="IPR045851">
    <property type="entry name" value="AMP-bd_C_sf"/>
</dbReference>
<sequence>MPFLAQEHFPVPTKDIPSWTFDNIKYDQDEPIYIDALNPKKNSVSARQAKQYVHRLVAGLHAQGLQKGDCVCMHSPNHILYPLVFMGVVAAGGVFAATNPAYTPYEMVHALKIAKVKFVIAQLDLVKSLEKAMQDVGMSKDKVVVFNPDGEAAPDGYKVWSDLISHGEKDWNRFDDLQTAKHTEAARLFSSGTTGLPKAASLSHYNLVAQHTLVYESIDRPWRAKRLIALPMFHAASAPVAFTTPLRAGEPAYVLARFDLEKWFWAMQEYGITDVALVPPVAIMAINSPLREKYTLKSARTGGVGAAPLDAKAQARFQALMAGGDASLTQVWGMTETSCICTRFPYPDKDITGSVGRPLPNIDLKLVDDSGKDISGYDIRGEICARGPTIINGYFENPEANKRDWDDEGFFHTGDIAYCDGKTKLWYIVDRKKELIKVRGFQVTPPELEGLLLDHSGIVDAAVIGVPAPQEKDGELPRAYLVRRPGGDGKLTEQEVHAYMQEKLASYKQLTGGIVFSDAIPKNASGKILKRVLREQAKKEMGAKL</sequence>
<feature type="domain" description="AMP-binding enzyme C-terminal" evidence="2">
    <location>
        <begin position="447"/>
        <end position="527"/>
    </location>
</feature>
<gene>
    <name evidence="3" type="ORF">LTR78_003894</name>
</gene>
<dbReference type="GO" id="GO:0019748">
    <property type="term" value="P:secondary metabolic process"/>
    <property type="evidence" value="ECO:0007669"/>
    <property type="project" value="TreeGrafter"/>
</dbReference>
<organism evidence="3 4">
    <name type="scientific">Recurvomyces mirabilis</name>
    <dbReference type="NCBI Taxonomy" id="574656"/>
    <lineage>
        <taxon>Eukaryota</taxon>
        <taxon>Fungi</taxon>
        <taxon>Dikarya</taxon>
        <taxon>Ascomycota</taxon>
        <taxon>Pezizomycotina</taxon>
        <taxon>Dothideomycetes</taxon>
        <taxon>Dothideomycetidae</taxon>
        <taxon>Mycosphaerellales</taxon>
        <taxon>Teratosphaeriaceae</taxon>
        <taxon>Recurvomyces</taxon>
    </lineage>
</organism>
<dbReference type="InterPro" id="IPR042099">
    <property type="entry name" value="ANL_N_sf"/>
</dbReference>
<dbReference type="Gene3D" id="3.40.50.12780">
    <property type="entry name" value="N-terminal domain of ligase-like"/>
    <property type="match status" value="1"/>
</dbReference>
<dbReference type="PANTHER" id="PTHR24096:SF265">
    <property type="entry name" value="ENZYME, PUTATIVE (AFU_ORTHOLOGUE AFUA_5G14270)-RELATED"/>
    <property type="match status" value="1"/>
</dbReference>
<evidence type="ECO:0000259" key="1">
    <source>
        <dbReference type="Pfam" id="PF00501"/>
    </source>
</evidence>
<dbReference type="InterPro" id="IPR000873">
    <property type="entry name" value="AMP-dep_synth/lig_dom"/>
</dbReference>